<dbReference type="Pfam" id="PF10215">
    <property type="entry name" value="Ost4"/>
    <property type="match status" value="1"/>
</dbReference>
<proteinExistence type="inferred from homology"/>
<dbReference type="GO" id="GO:0018279">
    <property type="term" value="P:protein N-linked glycosylation via asparagine"/>
    <property type="evidence" value="ECO:0007669"/>
    <property type="project" value="TreeGrafter"/>
</dbReference>
<evidence type="ECO:0000256" key="5">
    <source>
        <dbReference type="ARBA" id="ARBA00022824"/>
    </source>
</evidence>
<dbReference type="InterPro" id="IPR036330">
    <property type="entry name" value="Ost4p_sf"/>
</dbReference>
<evidence type="ECO:0000256" key="7">
    <source>
        <dbReference type="ARBA" id="ARBA00022989"/>
    </source>
</evidence>
<gene>
    <name evidence="10" type="ORF">GTA08_BOTSDO05104</name>
</gene>
<name>A0A8H4IRX1_9PEZI</name>
<reference evidence="10" key="1">
    <citation type="submission" date="2020-04" db="EMBL/GenBank/DDBJ databases">
        <title>Genome Assembly and Annotation of Botryosphaeria dothidea sdau 11-99, a Latent Pathogen of Apple Fruit Ring Rot in China.</title>
        <authorList>
            <person name="Yu C."/>
            <person name="Diao Y."/>
            <person name="Lu Q."/>
            <person name="Zhao J."/>
            <person name="Cui S."/>
            <person name="Peng C."/>
            <person name="He B."/>
            <person name="Liu H."/>
        </authorList>
    </citation>
    <scope>NUCLEOTIDE SEQUENCE [LARGE SCALE GENOMIC DNA]</scope>
    <source>
        <strain evidence="10">Sdau11-99</strain>
    </source>
</reference>
<evidence type="ECO:0000313" key="10">
    <source>
        <dbReference type="EMBL" id="KAF4306182.1"/>
    </source>
</evidence>
<dbReference type="EMBL" id="WWBZ02000033">
    <property type="protein sequence ID" value="KAF4306182.1"/>
    <property type="molecule type" value="Genomic_DNA"/>
</dbReference>
<dbReference type="AlphaFoldDB" id="A0A8H4IRX1"/>
<dbReference type="GO" id="GO:0008250">
    <property type="term" value="C:oligosaccharyltransferase complex"/>
    <property type="evidence" value="ECO:0007669"/>
    <property type="project" value="TreeGrafter"/>
</dbReference>
<keyword evidence="11" id="KW-1185">Reference proteome</keyword>
<dbReference type="PANTHER" id="PTHR48164">
    <property type="entry name" value="DOLICHYL-DIPHOSPHOOLIGOSACCHARIDE--PROTEIN GLYCOSYLTRANSFERASE SUBUNIT 4"/>
    <property type="match status" value="1"/>
</dbReference>
<dbReference type="InterPro" id="IPR018943">
    <property type="entry name" value="Oligosaccaryltransferase"/>
</dbReference>
<evidence type="ECO:0000256" key="4">
    <source>
        <dbReference type="ARBA" id="ARBA00022692"/>
    </source>
</evidence>
<protein>
    <recommendedName>
        <fullName evidence="3">Dolichyl-diphosphooligosaccharide--protein glycosyltransferase subunit 4</fullName>
    </recommendedName>
</protein>
<keyword evidence="4 9" id="KW-0812">Transmembrane</keyword>
<keyword evidence="7 9" id="KW-1133">Transmembrane helix</keyword>
<dbReference type="SUPFAM" id="SSF103464">
    <property type="entry name" value="Oligosaccharyltransferase subunit ost4p"/>
    <property type="match status" value="1"/>
</dbReference>
<feature type="transmembrane region" description="Helical" evidence="9">
    <location>
        <begin position="136"/>
        <end position="159"/>
    </location>
</feature>
<dbReference type="GO" id="GO:0016740">
    <property type="term" value="F:transferase activity"/>
    <property type="evidence" value="ECO:0007669"/>
    <property type="project" value="UniProtKB-KW"/>
</dbReference>
<evidence type="ECO:0000256" key="9">
    <source>
        <dbReference type="SAM" id="Phobius"/>
    </source>
</evidence>
<evidence type="ECO:0000256" key="2">
    <source>
        <dbReference type="ARBA" id="ARBA00007685"/>
    </source>
</evidence>
<dbReference type="Proteomes" id="UP000572817">
    <property type="component" value="Unassembled WGS sequence"/>
</dbReference>
<evidence type="ECO:0000313" key="11">
    <source>
        <dbReference type="Proteomes" id="UP000572817"/>
    </source>
</evidence>
<evidence type="ECO:0000256" key="8">
    <source>
        <dbReference type="ARBA" id="ARBA00023136"/>
    </source>
</evidence>
<evidence type="ECO:0000256" key="3">
    <source>
        <dbReference type="ARBA" id="ARBA00017662"/>
    </source>
</evidence>
<organism evidence="10 11">
    <name type="scientific">Botryosphaeria dothidea</name>
    <dbReference type="NCBI Taxonomy" id="55169"/>
    <lineage>
        <taxon>Eukaryota</taxon>
        <taxon>Fungi</taxon>
        <taxon>Dikarya</taxon>
        <taxon>Ascomycota</taxon>
        <taxon>Pezizomycotina</taxon>
        <taxon>Dothideomycetes</taxon>
        <taxon>Dothideomycetes incertae sedis</taxon>
        <taxon>Botryosphaeriales</taxon>
        <taxon>Botryosphaeriaceae</taxon>
        <taxon>Botryosphaeria</taxon>
    </lineage>
</organism>
<keyword evidence="5" id="KW-0256">Endoplasmic reticulum</keyword>
<dbReference type="OrthoDB" id="2124077at2759"/>
<sequence>MKLEGWMGDGRQFDGWLGGPHELLWQGAHKGKGKDSDDDGGKLIWWGRLRQDRCRWLIRPKKPVEAIPFREFVAACLAGPGAAALTTAGYINCSPPHHPRSCNRPSLFTARSIAPTRIYSKHPRTRKQSATMITDTSLYTLAIFLGSAAMLMIVLYHFLEINAKDAEPLSKDRKADAIPAGGKAKS</sequence>
<accession>A0A8H4IRX1</accession>
<evidence type="ECO:0000256" key="6">
    <source>
        <dbReference type="ARBA" id="ARBA00022968"/>
    </source>
</evidence>
<comment type="similarity">
    <text evidence="2">Belongs to the OST4 family.</text>
</comment>
<comment type="subcellular location">
    <subcellularLocation>
        <location evidence="1">Endoplasmic reticulum membrane</location>
        <topology evidence="1">Single-pass type III membrane protein</topology>
    </subcellularLocation>
</comment>
<evidence type="ECO:0000256" key="1">
    <source>
        <dbReference type="ARBA" id="ARBA00004643"/>
    </source>
</evidence>
<dbReference type="PANTHER" id="PTHR48164:SF1">
    <property type="entry name" value="DOLICHYL-DIPHOSPHOOLIGOSACCHARIDE--PROTEIN GLYCOSYLTRANSFERASE SUBUNIT 4"/>
    <property type="match status" value="1"/>
</dbReference>
<keyword evidence="8 9" id="KW-0472">Membrane</keyword>
<keyword evidence="6" id="KW-0735">Signal-anchor</keyword>
<dbReference type="InterPro" id="IPR051307">
    <property type="entry name" value="OST4"/>
</dbReference>
<comment type="caution">
    <text evidence="10">The sequence shown here is derived from an EMBL/GenBank/DDBJ whole genome shotgun (WGS) entry which is preliminary data.</text>
</comment>